<keyword evidence="3" id="KW-0812">Transmembrane</keyword>
<dbReference type="Pfam" id="PF03334">
    <property type="entry name" value="PhaG_MnhG_YufB"/>
    <property type="match status" value="1"/>
</dbReference>
<feature type="transmembrane region" description="Helical" evidence="3">
    <location>
        <begin position="64"/>
        <end position="83"/>
    </location>
</feature>
<keyword evidence="3" id="KW-0472">Membrane</keyword>
<dbReference type="STRING" id="555088.DealDRAFT_1035"/>
<sequence length="110" mass="11955">MNVIITILLAAGTFFFMVGVVGLLRLPDVYTRMHATTKCDTLGAGLILLALALYSGISEASVKLLFMILFIWITNPTSAHVIARAAFLNKARVCEGSYELDKTGEVRCSD</sequence>
<protein>
    <submittedName>
        <fullName evidence="4">Monovalent cation/proton antiporter, MnhG/PhaG subunit</fullName>
    </submittedName>
</protein>
<reference evidence="4 5" key="1">
    <citation type="submission" date="2009-02" db="EMBL/GenBank/DDBJ databases">
        <title>Sequencing of the draft genome and assembly of Dethiobacter alkaliphilus AHT 1.</title>
        <authorList>
            <consortium name="US DOE Joint Genome Institute (JGI-PGF)"/>
            <person name="Lucas S."/>
            <person name="Copeland A."/>
            <person name="Lapidus A."/>
            <person name="Glavina del Rio T."/>
            <person name="Dalin E."/>
            <person name="Tice H."/>
            <person name="Bruce D."/>
            <person name="Goodwin L."/>
            <person name="Pitluck S."/>
            <person name="Larimer F."/>
            <person name="Land M.L."/>
            <person name="Hauser L."/>
            <person name="Muyzer G."/>
        </authorList>
    </citation>
    <scope>NUCLEOTIDE SEQUENCE [LARGE SCALE GENOMIC DNA]</scope>
    <source>
        <strain evidence="4 5">AHT 1</strain>
    </source>
</reference>
<dbReference type="RefSeq" id="WP_008515503.1">
    <property type="nucleotide sequence ID" value="NZ_ACJM01000004.1"/>
</dbReference>
<dbReference type="PANTHER" id="PTHR34703:SF1">
    <property type="entry name" value="ANTIPORTER SUBUNIT MNHG2-RELATED"/>
    <property type="match status" value="1"/>
</dbReference>
<organism evidence="4 5">
    <name type="scientific">Dethiobacter alkaliphilus AHT 1</name>
    <dbReference type="NCBI Taxonomy" id="555088"/>
    <lineage>
        <taxon>Bacteria</taxon>
        <taxon>Bacillati</taxon>
        <taxon>Bacillota</taxon>
        <taxon>Dethiobacteria</taxon>
        <taxon>Dethiobacterales</taxon>
        <taxon>Dethiobacteraceae</taxon>
        <taxon>Dethiobacter</taxon>
    </lineage>
</organism>
<dbReference type="AlphaFoldDB" id="C0GEX6"/>
<dbReference type="GO" id="GO:0015385">
    <property type="term" value="F:sodium:proton antiporter activity"/>
    <property type="evidence" value="ECO:0007669"/>
    <property type="project" value="TreeGrafter"/>
</dbReference>
<dbReference type="InterPro" id="IPR005133">
    <property type="entry name" value="PhaG_MnhG_YufB"/>
</dbReference>
<dbReference type="PANTHER" id="PTHR34703">
    <property type="entry name" value="ANTIPORTER SUBUNIT MNHG2-RELATED"/>
    <property type="match status" value="1"/>
</dbReference>
<feature type="transmembrane region" description="Helical" evidence="3">
    <location>
        <begin position="6"/>
        <end position="27"/>
    </location>
</feature>
<dbReference type="NCBIfam" id="TIGR01300">
    <property type="entry name" value="CPA3_mnhG_phaG"/>
    <property type="match status" value="1"/>
</dbReference>
<dbReference type="OrthoDB" id="9806575at2"/>
<evidence type="ECO:0000256" key="2">
    <source>
        <dbReference type="ARBA" id="ARBA00008404"/>
    </source>
</evidence>
<dbReference type="eggNOG" id="COG1320">
    <property type="taxonomic scope" value="Bacteria"/>
</dbReference>
<evidence type="ECO:0000256" key="3">
    <source>
        <dbReference type="SAM" id="Phobius"/>
    </source>
</evidence>
<evidence type="ECO:0000256" key="1">
    <source>
        <dbReference type="ARBA" id="ARBA00004141"/>
    </source>
</evidence>
<gene>
    <name evidence="4" type="ORF">DealDRAFT_1035</name>
</gene>
<keyword evidence="5" id="KW-1185">Reference proteome</keyword>
<evidence type="ECO:0000313" key="5">
    <source>
        <dbReference type="Proteomes" id="UP000006443"/>
    </source>
</evidence>
<proteinExistence type="inferred from homology"/>
<comment type="subcellular location">
    <subcellularLocation>
        <location evidence="1">Membrane</location>
        <topology evidence="1">Multi-pass membrane protein</topology>
    </subcellularLocation>
</comment>
<comment type="similarity">
    <text evidence="2">Belongs to the CPA3 antiporters (TC 2.A.63) subunit G family.</text>
</comment>
<dbReference type="Proteomes" id="UP000006443">
    <property type="component" value="Unassembled WGS sequence"/>
</dbReference>
<dbReference type="NCBIfam" id="NF009314">
    <property type="entry name" value="PRK12674.1-2"/>
    <property type="match status" value="1"/>
</dbReference>
<name>C0GEX6_DETAL</name>
<accession>C0GEX6</accession>
<comment type="caution">
    <text evidence="4">The sequence shown here is derived from an EMBL/GenBank/DDBJ whole genome shotgun (WGS) entry which is preliminary data.</text>
</comment>
<evidence type="ECO:0000313" key="4">
    <source>
        <dbReference type="EMBL" id="EEG78158.1"/>
    </source>
</evidence>
<feature type="transmembrane region" description="Helical" evidence="3">
    <location>
        <begin position="39"/>
        <end position="58"/>
    </location>
</feature>
<keyword evidence="3" id="KW-1133">Transmembrane helix</keyword>
<dbReference type="EMBL" id="ACJM01000004">
    <property type="protein sequence ID" value="EEG78158.1"/>
    <property type="molecule type" value="Genomic_DNA"/>
</dbReference>